<dbReference type="InterPro" id="IPR001322">
    <property type="entry name" value="Lamin_tail_dom"/>
</dbReference>
<dbReference type="Gene3D" id="2.60.40.2030">
    <property type="match status" value="2"/>
</dbReference>
<sequence>MALTQGDIAFISFNADEDGWSIVTFVDIDPNTTIYFTDNEAISTTAFNTGESYFQWTSGSSTINAGTVIRFSAVDVATLSASVGTLSRATVSGSSNYGLSASGDVIYAFVGSSAAAPTTILTAVSSGDVVTPGDPITNAGLTVGVNAIVLRTSADYGEYSGSRTGQSSFANYKSSVFNVNNWTVDQIDGNYTTTAPNTTNFTIAASTPTVTIAAQDANAAETGTDPGTFRISRTGSTTDALTVNYTIATGAGQATSADYTPTLTGTAIIAAGESFADITITPVDDQTVEGTETVTLTLNSSTNYTFGATASATVAIADNDTAVTSIDLSTYVRIGRYDLPEPTRTNPPLNSLLAQEASAVTYNKDTDTLFVVGDGGRAIVQVSKTGQLIDSMTLASGSSPQGTEFYDTEGLTYVGDGKFVLIEERDRQANLFTYAPGTTLTRSNVQTVKLGTTVGNIGIEGISYDPQTGGFIAVKEITPEGIFQTNIDFAAGTASNGSPTTVNSTNLFDPALAGLADFADVFALSNLSALNGQPNSSHLLILSQESGKIVNIDRTGNISSSLTIVSDAGNPLSVVDQGNEGITVDKNGLIYIANENGGGDIDHPQLWVYAPSSFTYTNQAPVAVSLANTVTSLSESTSIATPFKVGNIIVSDDALGTNTLSLTGADANSFEITGNGLFLKAGTTLDFETKTSYNVSVNVNDTTVGSNPDATTAFTFSVTDVNENPTTSGIFITEVAPWSSGNSPVAADWFELTNTGTSAVDITGWKIDDNSNSFATSVALSGITSIGAGESVIFIEGATVNPTFLSNWFGANPPAGLKIGNYSGSGVGLSTSGDAVNIYNATGALQANVIFGASPTASPFATFDNAALSNNATIATLSAVGVNGAFSVVNTLNNLSVVEIGSPGTIVSSLPTIAIAATDANAAEALQDPGTFRISRTGSTTNALTVNYTIAAGAGQATSADYTPTLTGTALIAAGQSFVDITITPVDDSLVEGTETVTLNLSSSANYTLGTATATVAIADNDVAPTLIHDIQGSGSTAALTGTQTIEGIVTRAFLGSTKLNGFYVQEEDADADNNAATSEAIFVFDPSGKFTGNVGDKVRITGTAKEFTTTSGGNTSSLTELDITSGTVNNLGASTLPTVTNVQLPVTNVSDLERYEGMLVNLSAGSGNLTVTEYFQLGRFGEVLLSATGSSNQSGTDARLDQYTQFNAPSVSGNSAYLADIAKRRIYLDDGSGTQNPDPILFGRDGNPLSASNTLRGGDTVASITGILDDRFEGYRIQTTTGVNFTPTNPRPVTPPNVGGTLKVASFNVLNFFNGNGTGGGFPTSRGAENLIELNRQRNKIIQAIVTSGVDVVGLEELENDGYGSTSAIQDLVNGLNAVAGAGTYSFINPGTSLATDEITVGLIYKSGKVTPVGAAATLTTSAAFNLVGRQPLAQTFGQNSNGEQFTVVVNHFKSKGSSSGGVGDADAGDGQGFSNGTRTRQAQDLAAWLATKPTGTNDTDYLVVGDLNSYAKEDPLTTLAGAGYNNLLPDTSYSYVFDGQVGSLDHALATSSLAAQVSGAEKWHINADEPSVLDYNTNFKSAGQISSLYNADQFRASDHDPVLVGLNLVSTNNAPTNLTLSPSSTNENVAANTVIGTFSTIDPDTGNTFTYSLVAGTGDTDNTAFAIADNTLKIKASPNFETKSSYSIRVRSTDNGGLSFDKVLTIQINDVNEAPTAVVDTINVAEDATTLNLRSILLSNDTDPDAGDTKNIIAVNTTGTKGTVTFNPTTQNLTYAASSFNSLAQGQTATDSFSYAIADSKGLQSTAIVNVSVTGVNDAPTVVQPLEDRIISTSKLFSFNVGDKFTDIDRGDTLTYTATGLPTGSDIANTGLIFGNISQAGIFAVTVTAADGKGGSVSDTFDLTVANNKATSSNDIIFIDQLVGVSVLNALGGNDRVIGTDANETLSGGAGNDYIDAKGGNDSLLGNDGIDTLLGGAGNDILEGGAADDILLGELDNDTLLGGGGNDSLNGGAGNDNLNGGADNDTLLGGLGNDILVGGGGNDHLIGWGGGTNEIDQLNGAQSADTYILGDASSVFYAKSGNGDYADIVSFKASDRIQLKGSADNYFLGSASVSGFSSSSVGIFANNGTQLELIAVVESGLNRNLSTDTRFVFV</sequence>
<reference evidence="10" key="1">
    <citation type="submission" date="2008-04" db="EMBL/GenBank/DDBJ databases">
        <title>Complete sequence of chromosome of Nostoc punctiforme ATCC 29133.</title>
        <authorList>
            <consortium name="US DOE Joint Genome Institute"/>
            <person name="Copeland A."/>
            <person name="Lucas S."/>
            <person name="Lapidus A."/>
            <person name="Glavina del Rio T."/>
            <person name="Dalin E."/>
            <person name="Tice H."/>
            <person name="Pitluck S."/>
            <person name="Chain P."/>
            <person name="Malfatti S."/>
            <person name="Shin M."/>
            <person name="Vergez L."/>
            <person name="Schmutz J."/>
            <person name="Larimer F."/>
            <person name="Land M."/>
            <person name="Hauser L."/>
            <person name="Kyrpides N."/>
            <person name="Kim E."/>
            <person name="Meeks J.C."/>
            <person name="Elhai J."/>
            <person name="Campbell E.L."/>
            <person name="Thiel T."/>
            <person name="Longmire J."/>
            <person name="Potts M."/>
            <person name="Atlas R."/>
        </authorList>
    </citation>
    <scope>NUCLEOTIDE SEQUENCE [LARGE SCALE GENOMIC DNA]</scope>
    <source>
        <strain evidence="10">ATCC 29133 / PCC 73102</strain>
    </source>
</reference>
<dbReference type="EnsemblBacteria" id="ACC80131">
    <property type="protein sequence ID" value="ACC80131"/>
    <property type="gene ID" value="Npun_F1424"/>
</dbReference>
<dbReference type="InterPro" id="IPR038081">
    <property type="entry name" value="CalX-like_sf"/>
</dbReference>
<evidence type="ECO:0000313" key="10">
    <source>
        <dbReference type="Proteomes" id="UP000001191"/>
    </source>
</evidence>
<dbReference type="CDD" id="cd09971">
    <property type="entry name" value="SdiA-regulated"/>
    <property type="match status" value="1"/>
</dbReference>
<dbReference type="eggNOG" id="COG2374">
    <property type="taxonomic scope" value="Bacteria"/>
</dbReference>
<dbReference type="CDD" id="cd11304">
    <property type="entry name" value="Cadherin_repeat"/>
    <property type="match status" value="2"/>
</dbReference>
<keyword evidence="10" id="KW-1185">Reference proteome</keyword>
<dbReference type="InterPro" id="IPR002126">
    <property type="entry name" value="Cadherin-like_dom"/>
</dbReference>
<dbReference type="InterPro" id="IPR036691">
    <property type="entry name" value="Endo/exonu/phosph_ase_sf"/>
</dbReference>
<dbReference type="KEGG" id="npu:Npun_F1424"/>
<dbReference type="PROSITE" id="PS00330">
    <property type="entry name" value="HEMOLYSIN_CALCIUM"/>
    <property type="match status" value="3"/>
</dbReference>
<dbReference type="Pfam" id="PF05345">
    <property type="entry name" value="He_PIG"/>
    <property type="match status" value="1"/>
</dbReference>
<dbReference type="InterPro" id="IPR015919">
    <property type="entry name" value="Cadherin-like_sf"/>
</dbReference>
<dbReference type="RefSeq" id="WP_012408152.1">
    <property type="nucleotide sequence ID" value="NC_010628.1"/>
</dbReference>
<keyword evidence="4" id="KW-0677">Repeat</keyword>
<dbReference type="Pfam" id="PF00932">
    <property type="entry name" value="LTD"/>
    <property type="match status" value="1"/>
</dbReference>
<dbReference type="SUPFAM" id="SSF74853">
    <property type="entry name" value="Lamin A/C globular tail domain"/>
    <property type="match status" value="1"/>
</dbReference>
<dbReference type="Proteomes" id="UP000001191">
    <property type="component" value="Chromosome"/>
</dbReference>
<dbReference type="Pfam" id="PF17803">
    <property type="entry name" value="Cadherin_4"/>
    <property type="match status" value="1"/>
</dbReference>
<dbReference type="InterPro" id="IPR010221">
    <property type="entry name" value="VCBS_dom"/>
</dbReference>
<keyword evidence="3" id="KW-0732">Signal</keyword>
<keyword evidence="5" id="KW-0106">Calcium</keyword>
<dbReference type="SMART" id="SM00112">
    <property type="entry name" value="CA"/>
    <property type="match status" value="2"/>
</dbReference>
<dbReference type="PRINTS" id="PR00313">
    <property type="entry name" value="CABNDNGRPT"/>
</dbReference>
<evidence type="ECO:0000259" key="8">
    <source>
        <dbReference type="PROSITE" id="PS51841"/>
    </source>
</evidence>
<proteinExistence type="predicted"/>
<evidence type="ECO:0000256" key="2">
    <source>
        <dbReference type="ARBA" id="ARBA00022475"/>
    </source>
</evidence>
<dbReference type="GO" id="GO:0007154">
    <property type="term" value="P:cell communication"/>
    <property type="evidence" value="ECO:0007669"/>
    <property type="project" value="InterPro"/>
</dbReference>
<dbReference type="InterPro" id="IPR040853">
    <property type="entry name" value="RapA2_cadherin-like"/>
</dbReference>
<dbReference type="InterPro" id="IPR036415">
    <property type="entry name" value="Lamin_tail_dom_sf"/>
</dbReference>
<accession>B2IZK1</accession>
<keyword evidence="2" id="KW-1003">Cell membrane</keyword>
<evidence type="ECO:0000313" key="9">
    <source>
        <dbReference type="EMBL" id="ACC80131.1"/>
    </source>
</evidence>
<dbReference type="Gene3D" id="2.60.40.1260">
    <property type="entry name" value="Lamin Tail domain"/>
    <property type="match status" value="1"/>
</dbReference>
<dbReference type="Pfam" id="PF03160">
    <property type="entry name" value="Calx-beta"/>
    <property type="match status" value="2"/>
</dbReference>
<dbReference type="SUPFAM" id="SSF51120">
    <property type="entry name" value="beta-Roll"/>
    <property type="match status" value="1"/>
</dbReference>
<dbReference type="Pfam" id="PF06977">
    <property type="entry name" value="SdiA-regulated"/>
    <property type="match status" value="1"/>
</dbReference>
<dbReference type="GO" id="GO:0007156">
    <property type="term" value="P:homophilic cell adhesion via plasma membrane adhesion molecules"/>
    <property type="evidence" value="ECO:0007669"/>
    <property type="project" value="InterPro"/>
</dbReference>
<dbReference type="InterPro" id="IPR009722">
    <property type="entry name" value="YjiK/CarP"/>
</dbReference>
<dbReference type="OrthoDB" id="9768561at2"/>
<evidence type="ECO:0000256" key="5">
    <source>
        <dbReference type="ARBA" id="ARBA00022837"/>
    </source>
</evidence>
<dbReference type="PANTHER" id="PTHR42834:SF1">
    <property type="entry name" value="ENDONUCLEASE_EXONUCLEASE_PHOSPHATASE FAMILY PROTEIN (AFU_ORTHOLOGUE AFUA_3G09210)"/>
    <property type="match status" value="1"/>
</dbReference>
<dbReference type="HOGENOM" id="CLU_231697_0_0_3"/>
<feature type="domain" description="Cadherin" evidence="7">
    <location>
        <begin position="1629"/>
        <end position="1719"/>
    </location>
</feature>
<dbReference type="EMBL" id="CP001037">
    <property type="protein sequence ID" value="ACC80131.1"/>
    <property type="molecule type" value="Genomic_DNA"/>
</dbReference>
<keyword evidence="6" id="KW-0472">Membrane</keyword>
<organism evidence="9 10">
    <name type="scientific">Nostoc punctiforme (strain ATCC 29133 / PCC 73102)</name>
    <dbReference type="NCBI Taxonomy" id="63737"/>
    <lineage>
        <taxon>Bacteria</taxon>
        <taxon>Bacillati</taxon>
        <taxon>Cyanobacteriota</taxon>
        <taxon>Cyanophyceae</taxon>
        <taxon>Nostocales</taxon>
        <taxon>Nostocaceae</taxon>
        <taxon>Nostoc</taxon>
    </lineage>
</organism>
<dbReference type="Pfam" id="PF00353">
    <property type="entry name" value="HemolysinCabind"/>
    <property type="match status" value="3"/>
</dbReference>
<dbReference type="PROSITE" id="PS50268">
    <property type="entry name" value="CADHERIN_2"/>
    <property type="match status" value="2"/>
</dbReference>
<gene>
    <name evidence="9" type="ordered locus">Npun_F1424</name>
</gene>
<dbReference type="GO" id="GO:0005886">
    <property type="term" value="C:plasma membrane"/>
    <property type="evidence" value="ECO:0007669"/>
    <property type="project" value="UniProtKB-SubCell"/>
</dbReference>
<dbReference type="Gene3D" id="2.150.10.10">
    <property type="entry name" value="Serralysin-like metalloprotease, C-terminal"/>
    <property type="match status" value="3"/>
</dbReference>
<dbReference type="FunFam" id="3.60.10.10:FF:000072">
    <property type="entry name" value="Extracellular nuclease"/>
    <property type="match status" value="1"/>
</dbReference>
<dbReference type="InterPro" id="IPR018511">
    <property type="entry name" value="Hemolysin-typ_Ca-bd_CS"/>
</dbReference>
<feature type="domain" description="LTD" evidence="8">
    <location>
        <begin position="717"/>
        <end position="853"/>
    </location>
</feature>
<dbReference type="SMART" id="SM00237">
    <property type="entry name" value="Calx_beta"/>
    <property type="match status" value="2"/>
</dbReference>
<feature type="domain" description="Cadherin" evidence="7">
    <location>
        <begin position="625"/>
        <end position="727"/>
    </location>
</feature>
<dbReference type="PROSITE" id="PS51841">
    <property type="entry name" value="LTD"/>
    <property type="match status" value="1"/>
</dbReference>
<name>B2IZK1_NOSP7</name>
<dbReference type="NCBIfam" id="TIGR01965">
    <property type="entry name" value="VCBS_repeat"/>
    <property type="match status" value="1"/>
</dbReference>
<dbReference type="Gene3D" id="3.60.10.10">
    <property type="entry name" value="Endonuclease/exonuclease/phosphatase"/>
    <property type="match status" value="1"/>
</dbReference>
<dbReference type="InterPro" id="IPR003644">
    <property type="entry name" value="Calx_beta"/>
</dbReference>
<dbReference type="InterPro" id="IPR011049">
    <property type="entry name" value="Serralysin-like_metalloprot_C"/>
</dbReference>
<dbReference type="SMART" id="SM00736">
    <property type="entry name" value="CADG"/>
    <property type="match status" value="2"/>
</dbReference>
<dbReference type="CDD" id="cd10283">
    <property type="entry name" value="MnuA_DNase1-like"/>
    <property type="match status" value="1"/>
</dbReference>
<evidence type="ECO:0000256" key="1">
    <source>
        <dbReference type="ARBA" id="ARBA00004236"/>
    </source>
</evidence>
<evidence type="ECO:0000256" key="3">
    <source>
        <dbReference type="ARBA" id="ARBA00022729"/>
    </source>
</evidence>
<dbReference type="InterPro" id="IPR047971">
    <property type="entry name" value="ExeM-like"/>
</dbReference>
<protein>
    <submittedName>
        <fullName evidence="9">Putative outer membrane adhesin like protein</fullName>
    </submittedName>
</protein>
<dbReference type="InterPro" id="IPR001343">
    <property type="entry name" value="Hemolysn_Ca-bd"/>
</dbReference>
<dbReference type="eggNOG" id="COG2931">
    <property type="taxonomic scope" value="Bacteria"/>
</dbReference>
<dbReference type="CDD" id="cd04486">
    <property type="entry name" value="YhcR_OBF_like"/>
    <property type="match status" value="1"/>
</dbReference>
<dbReference type="SUPFAM" id="SSF49313">
    <property type="entry name" value="Cadherin-like"/>
    <property type="match status" value="2"/>
</dbReference>
<evidence type="ECO:0000256" key="6">
    <source>
        <dbReference type="ARBA" id="ARBA00023136"/>
    </source>
</evidence>
<reference evidence="9 10" key="2">
    <citation type="journal article" date="2013" name="Plant Physiol.">
        <title>A Nostoc punctiforme Sugar Transporter Necessary to Establish a Cyanobacterium-Plant Symbiosis.</title>
        <authorList>
            <person name="Ekman M."/>
            <person name="Picossi S."/>
            <person name="Campbell E.L."/>
            <person name="Meeks J.C."/>
            <person name="Flores E."/>
        </authorList>
    </citation>
    <scope>NUCLEOTIDE SEQUENCE [LARGE SCALE GENOMIC DNA]</scope>
    <source>
        <strain evidence="10">ATCC 29133 / PCC 73102</strain>
    </source>
</reference>
<dbReference type="PANTHER" id="PTHR42834">
    <property type="entry name" value="ENDONUCLEASE/EXONUCLEASE/PHOSPHATASE FAMILY PROTEIN (AFU_ORTHOLOGUE AFUA_3G09210)"/>
    <property type="match status" value="1"/>
</dbReference>
<comment type="subcellular location">
    <subcellularLocation>
        <location evidence="1">Cell membrane</location>
    </subcellularLocation>
</comment>
<evidence type="ECO:0000259" key="7">
    <source>
        <dbReference type="PROSITE" id="PS50268"/>
    </source>
</evidence>
<dbReference type="GO" id="GO:0005509">
    <property type="term" value="F:calcium ion binding"/>
    <property type="evidence" value="ECO:0007669"/>
    <property type="project" value="InterPro"/>
</dbReference>
<dbReference type="InterPro" id="IPR006644">
    <property type="entry name" value="Cadg"/>
</dbReference>
<dbReference type="eggNOG" id="COG3204">
    <property type="taxonomic scope" value="Bacteria"/>
</dbReference>
<dbReference type="Gene3D" id="2.60.40.60">
    <property type="entry name" value="Cadherins"/>
    <property type="match status" value="2"/>
</dbReference>
<dbReference type="SUPFAM" id="SSF56219">
    <property type="entry name" value="DNase I-like"/>
    <property type="match status" value="1"/>
</dbReference>
<dbReference type="NCBIfam" id="NF033681">
    <property type="entry name" value="ExeM_NucH_DNase"/>
    <property type="match status" value="1"/>
</dbReference>
<dbReference type="SUPFAM" id="SSF141072">
    <property type="entry name" value="CalX-like"/>
    <property type="match status" value="2"/>
</dbReference>
<dbReference type="InterPro" id="IPR013783">
    <property type="entry name" value="Ig-like_fold"/>
</dbReference>
<evidence type="ECO:0000256" key="4">
    <source>
        <dbReference type="ARBA" id="ARBA00022737"/>
    </source>
</evidence>
<dbReference type="Gene3D" id="2.60.40.10">
    <property type="entry name" value="Immunoglobulins"/>
    <property type="match status" value="1"/>
</dbReference>
<dbReference type="SUPFAM" id="SSF50956">
    <property type="entry name" value="Thermostable phytase (3-phytase)"/>
    <property type="match status" value="1"/>
</dbReference>